<accession>L8WGR8</accession>
<comment type="caution">
    <text evidence="1">The sequence shown here is derived from an EMBL/GenBank/DDBJ whole genome shotgun (WGS) entry which is preliminary data.</text>
</comment>
<keyword evidence="2" id="KW-1185">Reference proteome</keyword>
<dbReference type="HOGENOM" id="CLU_2623711_0_0_1"/>
<name>L8WGR8_THACA</name>
<gene>
    <name evidence="1" type="ORF">AG1IA_08827</name>
</gene>
<organism evidence="1 2">
    <name type="scientific">Thanatephorus cucumeris (strain AG1-IA)</name>
    <name type="common">Rice sheath blight fungus</name>
    <name type="synonym">Rhizoctonia solani</name>
    <dbReference type="NCBI Taxonomy" id="983506"/>
    <lineage>
        <taxon>Eukaryota</taxon>
        <taxon>Fungi</taxon>
        <taxon>Dikarya</taxon>
        <taxon>Basidiomycota</taxon>
        <taxon>Agaricomycotina</taxon>
        <taxon>Agaricomycetes</taxon>
        <taxon>Cantharellales</taxon>
        <taxon>Ceratobasidiaceae</taxon>
        <taxon>Rhizoctonia</taxon>
        <taxon>Rhizoctonia solani AG-1</taxon>
    </lineage>
</organism>
<sequence>MQGFLRPEKMVAPRLQRRRQEVAVISPLVQLLEPRCQLELEPVAHRIAKREWRPSPVVHLGYRSLWLARRWFLQILRR</sequence>
<dbReference type="EMBL" id="AFRT01002851">
    <property type="protein sequence ID" value="ELU37140.1"/>
    <property type="molecule type" value="Genomic_DNA"/>
</dbReference>
<reference evidence="1 2" key="1">
    <citation type="journal article" date="2013" name="Nat. Commun.">
        <title>The evolution and pathogenic mechanisms of the rice sheath blight pathogen.</title>
        <authorList>
            <person name="Zheng A."/>
            <person name="Lin R."/>
            <person name="Xu L."/>
            <person name="Qin P."/>
            <person name="Tang C."/>
            <person name="Ai P."/>
            <person name="Zhang D."/>
            <person name="Liu Y."/>
            <person name="Sun Z."/>
            <person name="Feng H."/>
            <person name="Wang Y."/>
            <person name="Chen Y."/>
            <person name="Liang X."/>
            <person name="Fu R."/>
            <person name="Li Q."/>
            <person name="Zhang J."/>
            <person name="Yu X."/>
            <person name="Xie Z."/>
            <person name="Ding L."/>
            <person name="Guan P."/>
            <person name="Tang J."/>
            <person name="Liang Y."/>
            <person name="Wang S."/>
            <person name="Deng Q."/>
            <person name="Li S."/>
            <person name="Zhu J."/>
            <person name="Wang L."/>
            <person name="Liu H."/>
            <person name="Li P."/>
        </authorList>
    </citation>
    <scope>NUCLEOTIDE SEQUENCE [LARGE SCALE GENOMIC DNA]</scope>
    <source>
        <strain evidence="2">AG-1 IA</strain>
    </source>
</reference>
<dbReference type="Proteomes" id="UP000011668">
    <property type="component" value="Unassembled WGS sequence"/>
</dbReference>
<evidence type="ECO:0000313" key="2">
    <source>
        <dbReference type="Proteomes" id="UP000011668"/>
    </source>
</evidence>
<dbReference type="AlphaFoldDB" id="L8WGR8"/>
<evidence type="ECO:0000313" key="1">
    <source>
        <dbReference type="EMBL" id="ELU37140.1"/>
    </source>
</evidence>
<protein>
    <submittedName>
        <fullName evidence="1">Uncharacterized protein</fullName>
    </submittedName>
</protein>
<proteinExistence type="predicted"/>